<evidence type="ECO:0000259" key="11">
    <source>
        <dbReference type="Pfam" id="PF07992"/>
    </source>
</evidence>
<dbReference type="SUPFAM" id="SSF51905">
    <property type="entry name" value="FAD/NAD(P)-binding domain"/>
    <property type="match status" value="1"/>
</dbReference>
<keyword evidence="8" id="KW-0408">Iron</keyword>
<dbReference type="InterPro" id="IPR001155">
    <property type="entry name" value="OxRdtase_FMN_N"/>
</dbReference>
<dbReference type="InterPro" id="IPR036188">
    <property type="entry name" value="FAD/NAD-bd_sf"/>
</dbReference>
<dbReference type="Gene3D" id="3.50.50.60">
    <property type="entry name" value="FAD/NAD(P)-binding domain"/>
    <property type="match status" value="1"/>
</dbReference>
<dbReference type="InterPro" id="IPR013785">
    <property type="entry name" value="Aldolase_TIM"/>
</dbReference>
<evidence type="ECO:0000256" key="9">
    <source>
        <dbReference type="ARBA" id="ARBA00023014"/>
    </source>
</evidence>
<evidence type="ECO:0000256" key="7">
    <source>
        <dbReference type="ARBA" id="ARBA00023002"/>
    </source>
</evidence>
<keyword evidence="7" id="KW-0560">Oxidoreductase</keyword>
<evidence type="ECO:0000256" key="2">
    <source>
        <dbReference type="ARBA" id="ARBA00001966"/>
    </source>
</evidence>
<comment type="cofactor">
    <cofactor evidence="2">
        <name>[4Fe-4S] cluster</name>
        <dbReference type="ChEBI" id="CHEBI:49883"/>
    </cofactor>
</comment>
<keyword evidence="6" id="KW-0479">Metal-binding</keyword>
<evidence type="ECO:0000256" key="6">
    <source>
        <dbReference type="ARBA" id="ARBA00022723"/>
    </source>
</evidence>
<evidence type="ECO:0000256" key="5">
    <source>
        <dbReference type="ARBA" id="ARBA00022643"/>
    </source>
</evidence>
<keyword evidence="13" id="KW-1185">Reference proteome</keyword>
<dbReference type="PRINTS" id="PR00368">
    <property type="entry name" value="FADPNR"/>
</dbReference>
<evidence type="ECO:0000313" key="13">
    <source>
        <dbReference type="Proteomes" id="UP001198571"/>
    </source>
</evidence>
<dbReference type="PANTHER" id="PTHR42917:SF2">
    <property type="entry name" value="2,4-DIENOYL-COA REDUCTASE [(2E)-ENOYL-COA-PRODUCING]"/>
    <property type="match status" value="1"/>
</dbReference>
<dbReference type="InterPro" id="IPR023753">
    <property type="entry name" value="FAD/NAD-binding_dom"/>
</dbReference>
<comment type="caution">
    <text evidence="12">The sequence shown here is derived from an EMBL/GenBank/DDBJ whole genome shotgun (WGS) entry which is preliminary data.</text>
</comment>
<dbReference type="SUPFAM" id="SSF51395">
    <property type="entry name" value="FMN-linked oxidoreductases"/>
    <property type="match status" value="1"/>
</dbReference>
<accession>A0ABS8CRC4</accession>
<proteinExistence type="inferred from homology"/>
<evidence type="ECO:0000313" key="12">
    <source>
        <dbReference type="EMBL" id="MCB5411956.1"/>
    </source>
</evidence>
<dbReference type="RefSeq" id="WP_226937387.1">
    <property type="nucleotide sequence ID" value="NZ_JACDXX010000024.1"/>
</dbReference>
<evidence type="ECO:0000256" key="4">
    <source>
        <dbReference type="ARBA" id="ARBA00022630"/>
    </source>
</evidence>
<gene>
    <name evidence="12" type="ORF">H0485_18375</name>
</gene>
<evidence type="ECO:0000259" key="10">
    <source>
        <dbReference type="Pfam" id="PF00724"/>
    </source>
</evidence>
<keyword evidence="5" id="KW-0288">FMN</keyword>
<dbReference type="Proteomes" id="UP001198571">
    <property type="component" value="Unassembled WGS sequence"/>
</dbReference>
<evidence type="ECO:0000256" key="8">
    <source>
        <dbReference type="ARBA" id="ARBA00023004"/>
    </source>
</evidence>
<protein>
    <submittedName>
        <fullName evidence="12">FAD-dependent oxidoreductase</fullName>
    </submittedName>
</protein>
<dbReference type="SUPFAM" id="SSF51971">
    <property type="entry name" value="Nucleotide-binding domain"/>
    <property type="match status" value="1"/>
</dbReference>
<evidence type="ECO:0000256" key="3">
    <source>
        <dbReference type="ARBA" id="ARBA00011048"/>
    </source>
</evidence>
<dbReference type="Pfam" id="PF00724">
    <property type="entry name" value="Oxidored_FMN"/>
    <property type="match status" value="1"/>
</dbReference>
<name>A0ABS8CRC4_9RHOB</name>
<dbReference type="Pfam" id="PF07992">
    <property type="entry name" value="Pyr_redox_2"/>
    <property type="match status" value="1"/>
</dbReference>
<comment type="cofactor">
    <cofactor evidence="1">
        <name>FMN</name>
        <dbReference type="ChEBI" id="CHEBI:58210"/>
    </cofactor>
</comment>
<reference evidence="12 13" key="1">
    <citation type="submission" date="2020-07" db="EMBL/GenBank/DDBJ databases">
        <title>Pseudogemmobacter sp. nov., isolated from poultry manure in Taiwan.</title>
        <authorList>
            <person name="Lin S.-Y."/>
            <person name="Tang Y.-S."/>
            <person name="Young C.-C."/>
        </authorList>
    </citation>
    <scope>NUCLEOTIDE SEQUENCE [LARGE SCALE GENOMIC DNA]</scope>
    <source>
        <strain evidence="12 13">CC-YST710</strain>
    </source>
</reference>
<dbReference type="InterPro" id="IPR051793">
    <property type="entry name" value="NADH:flavin_oxidoreductase"/>
</dbReference>
<keyword evidence="4" id="KW-0285">Flavoprotein</keyword>
<organism evidence="12 13">
    <name type="scientific">Pseudogemmobacter faecipullorum</name>
    <dbReference type="NCBI Taxonomy" id="2755041"/>
    <lineage>
        <taxon>Bacteria</taxon>
        <taxon>Pseudomonadati</taxon>
        <taxon>Pseudomonadota</taxon>
        <taxon>Alphaproteobacteria</taxon>
        <taxon>Rhodobacterales</taxon>
        <taxon>Paracoccaceae</taxon>
        <taxon>Pseudogemmobacter</taxon>
    </lineage>
</organism>
<dbReference type="Gene3D" id="3.20.20.70">
    <property type="entry name" value="Aldolase class I"/>
    <property type="match status" value="1"/>
</dbReference>
<evidence type="ECO:0000256" key="1">
    <source>
        <dbReference type="ARBA" id="ARBA00001917"/>
    </source>
</evidence>
<dbReference type="PANTHER" id="PTHR42917">
    <property type="entry name" value="2,4-DIENOYL-COA REDUCTASE"/>
    <property type="match status" value="1"/>
</dbReference>
<feature type="domain" description="FAD/NAD(P)-binding" evidence="11">
    <location>
        <begin position="392"/>
        <end position="624"/>
    </location>
</feature>
<sequence>MRSQSFERLFSPLTIRGHVIRNRVLSSGHQTYLAEQNLPGPRMIAYHEARARGGAGLIITESARFHSSSTSDSLDLVIQNDDAIPHFSSLAEAVHRHGARIIGQLSHSGRVTRRMAQGMRGVVFAPSPVPDHRFHTLPREMPTDMVAEVIAAAAAGARRYAQAGYDGVELMASHGLLFAQFLNPHSNLRSDIYGGSFENRLRPLREALILVRQEIGPEHIVGLRISAAEDELSGLEEGDVINICKSLAAEGLIDYVNTTFGSMAALGASVHVVPPMEIEAAYLASKSHAIKAAIPVPVFLAGRINQPQVAEAVLAEGQADMCAMTRAMITDPDMANKARAGAADDIRACIGCNQACIGHFHAGNPISCIQNPVSGRETLFPVKPVKAPASKRVLVIGGGPAGMKAALTAAELGHDVTLAEAGPQLGGQALLAQLLPERAEFGGLITNLQTELARHEIRIQLNRQIDAAALTDIAPEAVILATGASPYLPPVEGADAADMIELPDLLKGTASPGNRVVIADWRCDWQGIGAAVKLRREGHHVRLAVDGICAGQNLQQYVRDYWAGKLHELEIEVIPYARLYGADTDSAYFLHTASNQPIILEAVDSLVLATGRSPRLELEPVLQAASLPFITIGDCATPRSAEEAIYEGLAEVAEFLGS</sequence>
<keyword evidence="9" id="KW-0411">Iron-sulfur</keyword>
<dbReference type="EMBL" id="JACDXX010000024">
    <property type="protein sequence ID" value="MCB5411956.1"/>
    <property type="molecule type" value="Genomic_DNA"/>
</dbReference>
<comment type="similarity">
    <text evidence="3">In the N-terminal section; belongs to the NADH:flavin oxidoreductase/NADH oxidase family.</text>
</comment>
<dbReference type="PRINTS" id="PR00411">
    <property type="entry name" value="PNDRDTASEI"/>
</dbReference>
<dbReference type="Gene3D" id="3.40.50.720">
    <property type="entry name" value="NAD(P)-binding Rossmann-like Domain"/>
    <property type="match status" value="1"/>
</dbReference>
<feature type="domain" description="NADH:flavin oxidoreductase/NADH oxidase N-terminal" evidence="10">
    <location>
        <begin position="9"/>
        <end position="344"/>
    </location>
</feature>